<evidence type="ECO:0000313" key="2">
    <source>
        <dbReference type="EMBL" id="KXX78300.1"/>
    </source>
</evidence>
<dbReference type="PANTHER" id="PTHR33112">
    <property type="entry name" value="DOMAIN PROTEIN, PUTATIVE-RELATED"/>
    <property type="match status" value="1"/>
</dbReference>
<dbReference type="OrthoDB" id="5362512at2759"/>
<accession>A0A175W4W8</accession>
<dbReference type="AlphaFoldDB" id="A0A175W4W8"/>
<protein>
    <recommendedName>
        <fullName evidence="1">Heterokaryon incompatibility domain-containing protein</fullName>
    </recommendedName>
</protein>
<feature type="domain" description="Heterokaryon incompatibility" evidence="1">
    <location>
        <begin position="185"/>
        <end position="352"/>
    </location>
</feature>
<evidence type="ECO:0000259" key="1">
    <source>
        <dbReference type="Pfam" id="PF06985"/>
    </source>
</evidence>
<gene>
    <name evidence="2" type="ORF">MMYC01_206223</name>
</gene>
<dbReference type="InterPro" id="IPR010730">
    <property type="entry name" value="HET"/>
</dbReference>
<dbReference type="STRING" id="100816.A0A175W4W8"/>
<organism evidence="2 3">
    <name type="scientific">Madurella mycetomatis</name>
    <dbReference type="NCBI Taxonomy" id="100816"/>
    <lineage>
        <taxon>Eukaryota</taxon>
        <taxon>Fungi</taxon>
        <taxon>Dikarya</taxon>
        <taxon>Ascomycota</taxon>
        <taxon>Pezizomycotina</taxon>
        <taxon>Sordariomycetes</taxon>
        <taxon>Sordariomycetidae</taxon>
        <taxon>Sordariales</taxon>
        <taxon>Sordariales incertae sedis</taxon>
        <taxon>Madurella</taxon>
    </lineage>
</organism>
<dbReference type="Pfam" id="PF06985">
    <property type="entry name" value="HET"/>
    <property type="match status" value="1"/>
</dbReference>
<comment type="caution">
    <text evidence="2">The sequence shown here is derived from an EMBL/GenBank/DDBJ whole genome shotgun (WGS) entry which is preliminary data.</text>
</comment>
<dbReference type="Proteomes" id="UP000078237">
    <property type="component" value="Unassembled WGS sequence"/>
</dbReference>
<dbReference type="PANTHER" id="PTHR33112:SF13">
    <property type="entry name" value="HETEROKARYON INCOMPATIBILITY DOMAIN-CONTAINING PROTEIN"/>
    <property type="match status" value="1"/>
</dbReference>
<evidence type="ECO:0000313" key="3">
    <source>
        <dbReference type="Proteomes" id="UP000078237"/>
    </source>
</evidence>
<dbReference type="EMBL" id="LCTW02000125">
    <property type="protein sequence ID" value="KXX78300.1"/>
    <property type="molecule type" value="Genomic_DNA"/>
</dbReference>
<keyword evidence="3" id="KW-1185">Reference proteome</keyword>
<name>A0A175W4W8_9PEZI</name>
<dbReference type="VEuPathDB" id="FungiDB:MMYC01_206223"/>
<proteinExistence type="predicted"/>
<reference evidence="2 3" key="1">
    <citation type="journal article" date="2016" name="Genome Announc.">
        <title>Genome Sequence of Madurella mycetomatis mm55, Isolated from a Human Mycetoma Case in Sudan.</title>
        <authorList>
            <person name="Smit S."/>
            <person name="Derks M.F."/>
            <person name="Bervoets S."/>
            <person name="Fahal A."/>
            <person name="van Leeuwen W."/>
            <person name="van Belkum A."/>
            <person name="van de Sande W.W."/>
        </authorList>
    </citation>
    <scope>NUCLEOTIDE SEQUENCE [LARGE SCALE GENOMIC DNA]</scope>
    <source>
        <strain evidence="3">mm55</strain>
    </source>
</reference>
<sequence length="683" mass="77041">MQSMSLPSGASTQCRGCGYPRPRDAGEYRLIRSNLGYMLSMAEHGCITCSILSKSIVKFLSDDDCEISRDDVDELRIDFNMLGAGRSLEVVFLMTPVRLWFFCSESTPWLTKTIPDLPLGREVPEATSAPESLAWAINQLQNCREFHKSCSASSGSPLPRRVLDVFAQGESGVRLYESSGETAPYACLSHCWGRKPFLRTLSGSLDAHKDEIIWPRLPRTFQDAIVFIRKLEIRYLWIDSLCIIQDDQHDWRREAAKMASIYQNSTLVISAAKSPGAYGGLYAELSSKHKTYTVTVSPEERGSDAGGDRESPQPQEKIHFCRARTHNYRLRTPYVTALPTLPIFTRGWILQERFLSPRILHFGPEELTWECLESQTCQCSPDSPTATAAAGPLVPGASAWYNQMVDRSARPKHYYSSAHWRGGMSGAELQTCWRRLVEDYTRLRLTYDKDVFPAVSGLAQAMCAVRAPDDRYLAGLWRDSLLQDLLWDWMERPAQWRAPSWSWAAVKAPVQFLSVAQGMEVECEVVDARTEPAGPDPCGELQEDGTYLVLKGRLVPAVLTLKDRKPGNGPPQPWNLIKLDIVKELCNLWADDGCQRLLAENDSEMAQVYCLLIGRKLPGRGPVFLVLARIGDDDNKDKGPREEPHRYRRVGLLEVHGDPRRPARRDWQHELLVRGEDAVIRVV</sequence>